<keyword evidence="2" id="KW-0732">Signal</keyword>
<reference evidence="3 4" key="1">
    <citation type="journal article" date="2018" name="Sci. Rep.">
        <title>Comparative analysis of the Pocillopora damicornis genome highlights role of immune system in coral evolution.</title>
        <authorList>
            <person name="Cunning R."/>
            <person name="Bay R.A."/>
            <person name="Gillette P."/>
            <person name="Baker A.C."/>
            <person name="Traylor-Knowles N."/>
        </authorList>
    </citation>
    <scope>NUCLEOTIDE SEQUENCE [LARGE SCALE GENOMIC DNA]</scope>
    <source>
        <strain evidence="3">RSMAS</strain>
        <tissue evidence="3">Whole animal</tissue>
    </source>
</reference>
<feature type="transmembrane region" description="Helical" evidence="1">
    <location>
        <begin position="911"/>
        <end position="934"/>
    </location>
</feature>
<gene>
    <name evidence="3" type="ORF">pdam_00013161</name>
</gene>
<dbReference type="EMBL" id="RCHS01001332">
    <property type="protein sequence ID" value="RMX54074.1"/>
    <property type="molecule type" value="Genomic_DNA"/>
</dbReference>
<dbReference type="SUPFAM" id="SSF51126">
    <property type="entry name" value="Pectin lyase-like"/>
    <property type="match status" value="1"/>
</dbReference>
<dbReference type="InterPro" id="IPR011050">
    <property type="entry name" value="Pectin_lyase_fold/virulence"/>
</dbReference>
<evidence type="ECO:0000313" key="4">
    <source>
        <dbReference type="Proteomes" id="UP000275408"/>
    </source>
</evidence>
<dbReference type="OrthoDB" id="5958944at2759"/>
<feature type="transmembrane region" description="Helical" evidence="1">
    <location>
        <begin position="879"/>
        <end position="899"/>
    </location>
</feature>
<accession>A0A3M6UKM3</accession>
<dbReference type="PANTHER" id="PTHR11319:SF35">
    <property type="entry name" value="OUTER MEMBRANE PROTEIN PMPC-RELATED"/>
    <property type="match status" value="1"/>
</dbReference>
<feature type="transmembrane region" description="Helical" evidence="1">
    <location>
        <begin position="1057"/>
        <end position="1086"/>
    </location>
</feature>
<feature type="transmembrane region" description="Helical" evidence="1">
    <location>
        <begin position="954"/>
        <end position="976"/>
    </location>
</feature>
<name>A0A3M6UKM3_POCDA</name>
<keyword evidence="1" id="KW-0812">Transmembrane</keyword>
<feature type="transmembrane region" description="Helical" evidence="1">
    <location>
        <begin position="857"/>
        <end position="873"/>
    </location>
</feature>
<feature type="chain" id="PRO_5018231860" evidence="2">
    <location>
        <begin position="17"/>
        <end position="1206"/>
    </location>
</feature>
<organism evidence="3 4">
    <name type="scientific">Pocillopora damicornis</name>
    <name type="common">Cauliflower coral</name>
    <name type="synonym">Millepora damicornis</name>
    <dbReference type="NCBI Taxonomy" id="46731"/>
    <lineage>
        <taxon>Eukaryota</taxon>
        <taxon>Metazoa</taxon>
        <taxon>Cnidaria</taxon>
        <taxon>Anthozoa</taxon>
        <taxon>Hexacorallia</taxon>
        <taxon>Scleractinia</taxon>
        <taxon>Astrocoeniina</taxon>
        <taxon>Pocilloporidae</taxon>
        <taxon>Pocillopora</taxon>
    </lineage>
</organism>
<sequence>MFLFAFLMVMFTSGSASLELFISQKHGVDNSSCLQRNASKPCGSLSYALQILNESTFNEETVFVFSIEDRRYSLQENVQVLQPRMDRYIYITSGSVSTVVRGLDTSAITIGLQEAKATSTFNIHVSNIEFEQFSPNVAAVVMVWQSNNISFNNCEFRNNSRSGLNAFDSGVKIEECSFVNNTSNMQKLKELDSRVIPTSVSVSGGAGFVFEQAVGLTLVIRNSNFSGNSATVNKSENFIPPSPLSLLPGLNLIGGGLLIVFRSDAKSCSALVEDSSFDRNHATFGGGLYYASSQLAAGNSIEIKRSSFSKNRASQGGGGISLTVSGAVSGNAICVTQCVISENWSRRGGGLNVFLMSYFGPFTESLMQFKNVTLDGNSGRASAAVRLDTTLPVGFPINVIPEFIDCIIQHHCANYLTYTSPFMSQRVSAKFTGRNIFRENHGAGAIEYQEGRILVNGSLEFVKNSGSFGGAALLSSSQIILHPGSQMIFLQNYAGGIGGAILVITRSKYEFIHEYNPDCFVTYSEGKTAPSKWKAKVSFVKNSAKVKGAAVYISTLSACLWYEKYPFHSVQEAIRWNNTFEYQDNFILPAKDFKALTGPEYDIATDTHHFQVEGNQDINVELSPGEDVSLNIQGYDELNHTIFTIATLSETGISDTEPKLQLDNVMHLLSPVTKQSLPLTYQLANRTVYNEVKNKSVHHFQLEDIFSTLKNRYMFNVTAVPCKPGFKFEGTKCKCDKTIEGVQRCDDDDGTIYLKKGQWGGEVNGRLVTYFCPPDYCRCERDGDLPGCVFKPKYVDNQCNHNRTGVLCGKCQQGLSVGLRSAECLQCDGAYWIIVISVIAVVVVCVIIIILNPSLSSELRGPLFFFQVLPFIFKPNNHVGRVVISVGNILNFGGPFLYFTHICIVKGMTNLFAVAMGYLMPLVTLLVFIISYILSANFYLVRFKLRKHSSLQSFWLMTLFVYNYLAVTSFMLLNCPKVGGKLIFFYDGNVECFRGEHLAMTVVAFVVLFGFVISLPVVVLILTKGYWKVDPQYVNTLITGLRPQCRWWWSVDMFRRLLLLFSYSFIPHWFTKQVVTIIICAFILTVHSMFQPYRKKRVNVVESLYLYILCVIAIMQILQESDYIPDIVCSFLMIITTLHAGGLTCYKAVGFFERRFKCLCPKPCPSQRNYGSMGETAIDRSIDEAQRRRKDIFDTIFDKSEDENGN</sequence>
<feature type="transmembrane region" description="Helical" evidence="1">
    <location>
        <begin position="829"/>
        <end position="850"/>
    </location>
</feature>
<feature type="transmembrane region" description="Helical" evidence="1">
    <location>
        <begin position="1098"/>
        <end position="1118"/>
    </location>
</feature>
<keyword evidence="4" id="KW-1185">Reference proteome</keyword>
<keyword evidence="1" id="KW-0472">Membrane</keyword>
<feature type="signal peptide" evidence="2">
    <location>
        <begin position="1"/>
        <end position="16"/>
    </location>
</feature>
<dbReference type="Gene3D" id="2.160.20.10">
    <property type="entry name" value="Single-stranded right-handed beta-helix, Pectin lyase-like"/>
    <property type="match status" value="1"/>
</dbReference>
<dbReference type="Proteomes" id="UP000275408">
    <property type="component" value="Unassembled WGS sequence"/>
</dbReference>
<feature type="transmembrane region" description="Helical" evidence="1">
    <location>
        <begin position="997"/>
        <end position="1022"/>
    </location>
</feature>
<dbReference type="InterPro" id="IPR012334">
    <property type="entry name" value="Pectin_lyas_fold"/>
</dbReference>
<protein>
    <submittedName>
        <fullName evidence="3">Uncharacterized protein</fullName>
    </submittedName>
</protein>
<feature type="transmembrane region" description="Helical" evidence="1">
    <location>
        <begin position="1124"/>
        <end position="1146"/>
    </location>
</feature>
<keyword evidence="1" id="KW-1133">Transmembrane helix</keyword>
<evidence type="ECO:0000256" key="1">
    <source>
        <dbReference type="SAM" id="Phobius"/>
    </source>
</evidence>
<evidence type="ECO:0000313" key="3">
    <source>
        <dbReference type="EMBL" id="RMX54074.1"/>
    </source>
</evidence>
<dbReference type="OMA" id="FTHICIV"/>
<proteinExistence type="predicted"/>
<evidence type="ECO:0000256" key="2">
    <source>
        <dbReference type="SAM" id="SignalP"/>
    </source>
</evidence>
<comment type="caution">
    <text evidence="3">The sequence shown here is derived from an EMBL/GenBank/DDBJ whole genome shotgun (WGS) entry which is preliminary data.</text>
</comment>
<dbReference type="AlphaFoldDB" id="A0A3M6UKM3"/>
<dbReference type="PANTHER" id="PTHR11319">
    <property type="entry name" value="G PROTEIN-COUPLED RECEPTOR-RELATED"/>
    <property type="match status" value="1"/>
</dbReference>